<dbReference type="Pfam" id="PF01435">
    <property type="entry name" value="Peptidase_M48"/>
    <property type="match status" value="1"/>
</dbReference>
<reference evidence="14" key="1">
    <citation type="submission" date="2018-05" db="EMBL/GenBank/DDBJ databases">
        <authorList>
            <person name="Lanie J.A."/>
            <person name="Ng W.-L."/>
            <person name="Kazmierczak K.M."/>
            <person name="Andrzejewski T.M."/>
            <person name="Davidsen T.M."/>
            <person name="Wayne K.J."/>
            <person name="Tettelin H."/>
            <person name="Glass J.I."/>
            <person name="Rusch D."/>
            <person name="Podicherti R."/>
            <person name="Tsui H.-C.T."/>
            <person name="Winkler M.E."/>
        </authorList>
    </citation>
    <scope>NUCLEOTIDE SEQUENCE</scope>
</reference>
<feature type="transmembrane region" description="Helical" evidence="12">
    <location>
        <begin position="41"/>
        <end position="60"/>
    </location>
</feature>
<dbReference type="Gene3D" id="3.30.2010.10">
    <property type="entry name" value="Metalloproteases ('zincins'), catalytic domain"/>
    <property type="match status" value="1"/>
</dbReference>
<evidence type="ECO:0000256" key="12">
    <source>
        <dbReference type="SAM" id="Phobius"/>
    </source>
</evidence>
<feature type="transmembrane region" description="Helical" evidence="12">
    <location>
        <begin position="12"/>
        <end position="35"/>
    </location>
</feature>
<evidence type="ECO:0000313" key="14">
    <source>
        <dbReference type="EMBL" id="SVB05429.1"/>
    </source>
</evidence>
<evidence type="ECO:0000256" key="6">
    <source>
        <dbReference type="ARBA" id="ARBA00022723"/>
    </source>
</evidence>
<sequence length="311" mass="34619">MNERGKAIGKDYGLTIRMIFTGFLLALTYVALFGILLFTGLPFELVIIMGIGMAFFQYFFSDKLVLKTTGAKVVTNAEEPKLHEIIERLSVEARIPKPKNIAIMEVEVPNAFATGRSPKQATVAVTRGLLNRLNEEELEAVLGHELAHVKNRDVAVMTWASLIVVVSGYLMQMMFWMSLFGGFGGGHRREGGGQIWAMIMMAYIGIIIVYFVSQMLTMALSRYREYAADRDGAIITGTPQALASALQKISGQIAIIPEKDLRKVEHANAFFIVPALQGMSIASMMSSHPSTESRVERLMEIQRNNWHILSR</sequence>
<dbReference type="InterPro" id="IPR050083">
    <property type="entry name" value="HtpX_protease"/>
</dbReference>
<dbReference type="NCBIfam" id="NF002669">
    <property type="entry name" value="PRK02391.1"/>
    <property type="match status" value="1"/>
</dbReference>
<evidence type="ECO:0000256" key="7">
    <source>
        <dbReference type="ARBA" id="ARBA00022801"/>
    </source>
</evidence>
<keyword evidence="8" id="KW-0862">Zinc</keyword>
<dbReference type="GO" id="GO:0046872">
    <property type="term" value="F:metal ion binding"/>
    <property type="evidence" value="ECO:0007669"/>
    <property type="project" value="UniProtKB-KW"/>
</dbReference>
<feature type="transmembrane region" description="Helical" evidence="12">
    <location>
        <begin position="154"/>
        <end position="175"/>
    </location>
</feature>
<keyword evidence="11 12" id="KW-0472">Membrane</keyword>
<accession>A0A382AVG4</accession>
<evidence type="ECO:0000259" key="13">
    <source>
        <dbReference type="Pfam" id="PF01435"/>
    </source>
</evidence>
<evidence type="ECO:0000256" key="2">
    <source>
        <dbReference type="ARBA" id="ARBA00009779"/>
    </source>
</evidence>
<dbReference type="CDD" id="cd07327">
    <property type="entry name" value="M48B_HtpX_like"/>
    <property type="match status" value="1"/>
</dbReference>
<keyword evidence="5 12" id="KW-0812">Transmembrane</keyword>
<organism evidence="14">
    <name type="scientific">marine metagenome</name>
    <dbReference type="NCBI Taxonomy" id="408172"/>
    <lineage>
        <taxon>unclassified sequences</taxon>
        <taxon>metagenomes</taxon>
        <taxon>ecological metagenomes</taxon>
    </lineage>
</organism>
<evidence type="ECO:0000256" key="10">
    <source>
        <dbReference type="ARBA" id="ARBA00023049"/>
    </source>
</evidence>
<dbReference type="GO" id="GO:0004222">
    <property type="term" value="F:metalloendopeptidase activity"/>
    <property type="evidence" value="ECO:0007669"/>
    <property type="project" value="InterPro"/>
</dbReference>
<dbReference type="InterPro" id="IPR022919">
    <property type="entry name" value="Pept_M48_protease_HtpX"/>
</dbReference>
<keyword evidence="7" id="KW-0378">Hydrolase</keyword>
<keyword evidence="4" id="KW-0645">Protease</keyword>
<feature type="domain" description="Peptidase M48" evidence="13">
    <location>
        <begin position="77"/>
        <end position="300"/>
    </location>
</feature>
<gene>
    <name evidence="14" type="ORF">METZ01_LOCUS158283</name>
</gene>
<keyword evidence="9 12" id="KW-1133">Transmembrane helix</keyword>
<comment type="cofactor">
    <cofactor evidence="1">
        <name>Zn(2+)</name>
        <dbReference type="ChEBI" id="CHEBI:29105"/>
    </cofactor>
</comment>
<evidence type="ECO:0000256" key="9">
    <source>
        <dbReference type="ARBA" id="ARBA00022989"/>
    </source>
</evidence>
<keyword evidence="3" id="KW-1003">Cell membrane</keyword>
<dbReference type="AlphaFoldDB" id="A0A382AVG4"/>
<dbReference type="InterPro" id="IPR001915">
    <property type="entry name" value="Peptidase_M48"/>
</dbReference>
<dbReference type="GO" id="GO:0006508">
    <property type="term" value="P:proteolysis"/>
    <property type="evidence" value="ECO:0007669"/>
    <property type="project" value="UniProtKB-KW"/>
</dbReference>
<proteinExistence type="inferred from homology"/>
<dbReference type="PANTHER" id="PTHR43221:SF2">
    <property type="entry name" value="PROTEASE HTPX HOMOLOG"/>
    <property type="match status" value="1"/>
</dbReference>
<evidence type="ECO:0000256" key="4">
    <source>
        <dbReference type="ARBA" id="ARBA00022670"/>
    </source>
</evidence>
<keyword evidence="6" id="KW-0479">Metal-binding</keyword>
<name>A0A382AVG4_9ZZZZ</name>
<dbReference type="PANTHER" id="PTHR43221">
    <property type="entry name" value="PROTEASE HTPX"/>
    <property type="match status" value="1"/>
</dbReference>
<comment type="similarity">
    <text evidence="2">Belongs to the peptidase M48B family.</text>
</comment>
<keyword evidence="10" id="KW-0482">Metalloprotease</keyword>
<dbReference type="EMBL" id="UINC01026986">
    <property type="protein sequence ID" value="SVB05429.1"/>
    <property type="molecule type" value="Genomic_DNA"/>
</dbReference>
<protein>
    <recommendedName>
        <fullName evidence="13">Peptidase M48 domain-containing protein</fullName>
    </recommendedName>
</protein>
<evidence type="ECO:0000256" key="1">
    <source>
        <dbReference type="ARBA" id="ARBA00001947"/>
    </source>
</evidence>
<evidence type="ECO:0000256" key="8">
    <source>
        <dbReference type="ARBA" id="ARBA00022833"/>
    </source>
</evidence>
<dbReference type="HAMAP" id="MF_00188">
    <property type="entry name" value="Pept_M48_protease_HtpX"/>
    <property type="match status" value="1"/>
</dbReference>
<evidence type="ECO:0000256" key="3">
    <source>
        <dbReference type="ARBA" id="ARBA00022475"/>
    </source>
</evidence>
<feature type="transmembrane region" description="Helical" evidence="12">
    <location>
        <begin position="195"/>
        <end position="213"/>
    </location>
</feature>
<evidence type="ECO:0000256" key="11">
    <source>
        <dbReference type="ARBA" id="ARBA00023136"/>
    </source>
</evidence>
<evidence type="ECO:0000256" key="5">
    <source>
        <dbReference type="ARBA" id="ARBA00022692"/>
    </source>
</evidence>